<reference evidence="8 9" key="1">
    <citation type="submission" date="2018-06" db="EMBL/GenBank/DDBJ databases">
        <authorList>
            <consortium name="Pathogen Informatics"/>
            <person name="Doyle S."/>
        </authorList>
    </citation>
    <scope>NUCLEOTIDE SEQUENCE [LARGE SCALE GENOMIC DNA]</scope>
    <source>
        <strain evidence="8 9">NCTC12475</strain>
    </source>
</reference>
<comment type="catalytic activity">
    <reaction evidence="6">
        <text>hydrogencarbonate + H(+) = CO2 + H2O</text>
        <dbReference type="Rhea" id="RHEA:10748"/>
        <dbReference type="ChEBI" id="CHEBI:15377"/>
        <dbReference type="ChEBI" id="CHEBI:15378"/>
        <dbReference type="ChEBI" id="CHEBI:16526"/>
        <dbReference type="ChEBI" id="CHEBI:17544"/>
        <dbReference type="EC" id="4.2.1.1"/>
    </reaction>
</comment>
<keyword evidence="4 7" id="KW-0862">Zinc</keyword>
<evidence type="ECO:0000256" key="5">
    <source>
        <dbReference type="ARBA" id="ARBA00023239"/>
    </source>
</evidence>
<evidence type="ECO:0000256" key="1">
    <source>
        <dbReference type="ARBA" id="ARBA00006217"/>
    </source>
</evidence>
<dbReference type="GeneID" id="93091228"/>
<evidence type="ECO:0000313" key="8">
    <source>
        <dbReference type="EMBL" id="SUX10600.1"/>
    </source>
</evidence>
<evidence type="ECO:0000256" key="4">
    <source>
        <dbReference type="ARBA" id="ARBA00022833"/>
    </source>
</evidence>
<feature type="binding site" evidence="7">
    <location>
        <position position="48"/>
    </location>
    <ligand>
        <name>Zn(2+)</name>
        <dbReference type="ChEBI" id="CHEBI:29105"/>
    </ligand>
</feature>
<name>A0A381DJ12_9BACT</name>
<evidence type="ECO:0000256" key="6">
    <source>
        <dbReference type="ARBA" id="ARBA00048348"/>
    </source>
</evidence>
<gene>
    <name evidence="8" type="primary">cynT</name>
    <name evidence="8" type="ORF">NCTC12475_00797</name>
</gene>
<evidence type="ECO:0000256" key="7">
    <source>
        <dbReference type="PIRSR" id="PIRSR601765-1"/>
    </source>
</evidence>
<dbReference type="Pfam" id="PF00484">
    <property type="entry name" value="Pro_CA"/>
    <property type="match status" value="1"/>
</dbReference>
<comment type="cofactor">
    <cofactor evidence="7">
        <name>Zn(2+)</name>
        <dbReference type="ChEBI" id="CHEBI:29105"/>
    </cofactor>
    <text evidence="7">Binds 1 zinc ion per subunit.</text>
</comment>
<dbReference type="GO" id="GO:0004089">
    <property type="term" value="F:carbonate dehydratase activity"/>
    <property type="evidence" value="ECO:0007669"/>
    <property type="project" value="UniProtKB-EC"/>
</dbReference>
<dbReference type="Gene3D" id="3.40.1050.10">
    <property type="entry name" value="Carbonic anhydrase"/>
    <property type="match status" value="1"/>
</dbReference>
<dbReference type="InterPro" id="IPR001765">
    <property type="entry name" value="Carbonic_anhydrase"/>
</dbReference>
<proteinExistence type="inferred from homology"/>
<comment type="similarity">
    <text evidence="1">Belongs to the beta-class carbonic anhydrase family.</text>
</comment>
<dbReference type="InterPro" id="IPR036874">
    <property type="entry name" value="Carbonic_anhydrase_sf"/>
</dbReference>
<accession>A0A381DJ12</accession>
<dbReference type="AlphaFoldDB" id="A0A381DJ12"/>
<keyword evidence="3 7" id="KW-0479">Metal-binding</keyword>
<dbReference type="STRING" id="32024.GCA_000788295_01216"/>
<feature type="binding site" evidence="7">
    <location>
        <position position="107"/>
    </location>
    <ligand>
        <name>Zn(2+)</name>
        <dbReference type="ChEBI" id="CHEBI:29105"/>
    </ligand>
</feature>
<dbReference type="RefSeq" id="WP_089182990.1">
    <property type="nucleotide sequence ID" value="NZ_CP043427.1"/>
</dbReference>
<dbReference type="PROSITE" id="PS00704">
    <property type="entry name" value="PROK_CO2_ANHYDRASE_1"/>
    <property type="match status" value="1"/>
</dbReference>
<dbReference type="OrthoDB" id="9797527at2"/>
<dbReference type="EC" id="4.2.1.1" evidence="2"/>
<dbReference type="Proteomes" id="UP000254920">
    <property type="component" value="Unassembled WGS sequence"/>
</dbReference>
<dbReference type="InterPro" id="IPR015892">
    <property type="entry name" value="Carbonic_anhydrase_CS"/>
</dbReference>
<feature type="binding site" evidence="7">
    <location>
        <position position="46"/>
    </location>
    <ligand>
        <name>Zn(2+)</name>
        <dbReference type="ChEBI" id="CHEBI:29105"/>
    </ligand>
</feature>
<dbReference type="SUPFAM" id="SSF53056">
    <property type="entry name" value="beta-carbonic anhydrase, cab"/>
    <property type="match status" value="1"/>
</dbReference>
<dbReference type="SMART" id="SM00947">
    <property type="entry name" value="Pro_CA"/>
    <property type="match status" value="1"/>
</dbReference>
<keyword evidence="5 8" id="KW-0456">Lyase</keyword>
<evidence type="ECO:0000313" key="9">
    <source>
        <dbReference type="Proteomes" id="UP000254920"/>
    </source>
</evidence>
<keyword evidence="9" id="KW-1185">Reference proteome</keyword>
<evidence type="ECO:0000256" key="2">
    <source>
        <dbReference type="ARBA" id="ARBA00012925"/>
    </source>
</evidence>
<dbReference type="GO" id="GO:0008270">
    <property type="term" value="F:zinc ion binding"/>
    <property type="evidence" value="ECO:0007669"/>
    <property type="project" value="InterPro"/>
</dbReference>
<dbReference type="EMBL" id="UFVD01000001">
    <property type="protein sequence ID" value="SUX10600.1"/>
    <property type="molecule type" value="Genomic_DNA"/>
</dbReference>
<dbReference type="InterPro" id="IPR045066">
    <property type="entry name" value="Beta_CA_cladeB"/>
</dbReference>
<dbReference type="CDD" id="cd00884">
    <property type="entry name" value="beta_CA_cladeB"/>
    <property type="match status" value="1"/>
</dbReference>
<dbReference type="PANTHER" id="PTHR11002">
    <property type="entry name" value="CARBONIC ANHYDRASE"/>
    <property type="match status" value="1"/>
</dbReference>
<dbReference type="GO" id="GO:0015976">
    <property type="term" value="P:carbon utilization"/>
    <property type="evidence" value="ECO:0007669"/>
    <property type="project" value="InterPro"/>
</dbReference>
<protein>
    <recommendedName>
        <fullName evidence="2">carbonic anhydrase</fullName>
        <ecNumber evidence="2">4.2.1.1</ecNumber>
    </recommendedName>
</protein>
<evidence type="ECO:0000256" key="3">
    <source>
        <dbReference type="ARBA" id="ARBA00022723"/>
    </source>
</evidence>
<sequence>MNEQIFINNSLFDGVNEFMENGYLEHKDLFVSLSSMQTPHTLFIGCSDSRVVPSLITSSKPGELFVVRNIANIVPPYRLSDEFLATTSAIEYAINVFDLKNIVICGHSNCGGCEALYYDKSKFENIPNVRKWLEILSPIKHAVSEVYGDNVSKRSWVTERLNIINSIDNILTFPTLKEKFESGKINIHGWHYIIETGEIFEYDFNSKQFKFIGENDKSNDK</sequence>
<dbReference type="PANTHER" id="PTHR11002:SF76">
    <property type="entry name" value="CARBONIC ANHYDRASE"/>
    <property type="match status" value="1"/>
</dbReference>
<organism evidence="8 9">
    <name type="scientific">Campylobacter sputorum subsp. sputorum</name>
    <dbReference type="NCBI Taxonomy" id="32024"/>
    <lineage>
        <taxon>Bacteria</taxon>
        <taxon>Pseudomonadati</taxon>
        <taxon>Campylobacterota</taxon>
        <taxon>Epsilonproteobacteria</taxon>
        <taxon>Campylobacterales</taxon>
        <taxon>Campylobacteraceae</taxon>
        <taxon>Campylobacter</taxon>
    </lineage>
</organism>
<feature type="binding site" evidence="7">
    <location>
        <position position="110"/>
    </location>
    <ligand>
        <name>Zn(2+)</name>
        <dbReference type="ChEBI" id="CHEBI:29105"/>
    </ligand>
</feature>